<organism evidence="9 10">
    <name type="scientific">Rugosimonospora africana</name>
    <dbReference type="NCBI Taxonomy" id="556532"/>
    <lineage>
        <taxon>Bacteria</taxon>
        <taxon>Bacillati</taxon>
        <taxon>Actinomycetota</taxon>
        <taxon>Actinomycetes</taxon>
        <taxon>Micromonosporales</taxon>
        <taxon>Micromonosporaceae</taxon>
        <taxon>Rugosimonospora</taxon>
    </lineage>
</organism>
<dbReference type="Proteomes" id="UP000642748">
    <property type="component" value="Unassembled WGS sequence"/>
</dbReference>
<evidence type="ECO:0000256" key="6">
    <source>
        <dbReference type="ARBA" id="ARBA00023136"/>
    </source>
</evidence>
<feature type="transmembrane region" description="Helical" evidence="7">
    <location>
        <begin position="345"/>
        <end position="365"/>
    </location>
</feature>
<dbReference type="GO" id="GO:0005886">
    <property type="term" value="C:plasma membrane"/>
    <property type="evidence" value="ECO:0007669"/>
    <property type="project" value="UniProtKB-SubCell"/>
</dbReference>
<evidence type="ECO:0000256" key="5">
    <source>
        <dbReference type="ARBA" id="ARBA00022989"/>
    </source>
</evidence>
<feature type="transmembrane region" description="Helical" evidence="7">
    <location>
        <begin position="209"/>
        <end position="228"/>
    </location>
</feature>
<keyword evidence="3" id="KW-1003">Cell membrane</keyword>
<feature type="transmembrane region" description="Helical" evidence="7">
    <location>
        <begin position="436"/>
        <end position="456"/>
    </location>
</feature>
<feature type="transmembrane region" description="Helical" evidence="7">
    <location>
        <begin position="235"/>
        <end position="256"/>
    </location>
</feature>
<feature type="transmembrane region" description="Helical" evidence="7">
    <location>
        <begin position="372"/>
        <end position="390"/>
    </location>
</feature>
<evidence type="ECO:0000256" key="1">
    <source>
        <dbReference type="ARBA" id="ARBA00004651"/>
    </source>
</evidence>
<gene>
    <name evidence="9" type="ORF">Raf01_22550</name>
</gene>
<evidence type="ECO:0000256" key="7">
    <source>
        <dbReference type="SAM" id="Phobius"/>
    </source>
</evidence>
<comment type="caution">
    <text evidence="9">The sequence shown here is derived from an EMBL/GenBank/DDBJ whole genome shotgun (WGS) entry which is preliminary data.</text>
</comment>
<comment type="similarity">
    <text evidence="2">Belongs to the EccD/Snm4 family.</text>
</comment>
<dbReference type="Pfam" id="PF19053">
    <property type="entry name" value="EccD"/>
    <property type="match status" value="1"/>
</dbReference>
<dbReference type="InterPro" id="IPR044049">
    <property type="entry name" value="EccD_transm"/>
</dbReference>
<comment type="subcellular location">
    <subcellularLocation>
        <location evidence="1">Cell membrane</location>
        <topology evidence="1">Multi-pass membrane protein</topology>
    </subcellularLocation>
</comment>
<dbReference type="Pfam" id="PF08817">
    <property type="entry name" value="YukD"/>
    <property type="match status" value="1"/>
</dbReference>
<keyword evidence="10" id="KW-1185">Reference proteome</keyword>
<dbReference type="PIRSF" id="PIRSF017804">
    <property type="entry name" value="Secretion_EccD1"/>
    <property type="match status" value="1"/>
</dbReference>
<dbReference type="EMBL" id="BONZ01000021">
    <property type="protein sequence ID" value="GIH14083.1"/>
    <property type="molecule type" value="Genomic_DNA"/>
</dbReference>
<feature type="transmembrane region" description="Helical" evidence="7">
    <location>
        <begin position="396"/>
        <end position="416"/>
    </location>
</feature>
<keyword evidence="5 7" id="KW-1133">Transmembrane helix</keyword>
<feature type="transmembrane region" description="Helical" evidence="7">
    <location>
        <begin position="118"/>
        <end position="140"/>
    </location>
</feature>
<evidence type="ECO:0000313" key="10">
    <source>
        <dbReference type="Proteomes" id="UP000642748"/>
    </source>
</evidence>
<dbReference type="AlphaFoldDB" id="A0A8J3VQ81"/>
<dbReference type="NCBIfam" id="TIGR03920">
    <property type="entry name" value="T7SS_EccD"/>
    <property type="match status" value="1"/>
</dbReference>
<sequence>MADSPGAGLAKVVIAAPKRRLDLALPEQIPLAMLLPSVLPRADEALADSGLEHGGWTLRRTDGSTLDLGRTLAAQNVRDGEILHLTPRYREWPELEYDDVAEAIAAGARRYGLAWSSAATRVTGLVAGVCVLLGTLGMLLTSGPGWVVPSTVALAVAVCLLIAAIVVSRTLPDAMAGATVGATSLVYAFAGGLTVLGGHDSLGRLGAPHLLLGSAVLLVFGLLGYLGVAAMVRLFVAGAAAGLLGILAGLVGLTGLGAPATAAATVAALALLAPALPLLSIRLGKVPLPALPRTADDLLQQDPTPPAVSTYATVARADEILTGCMLAFTAVNVVSLWLISRASGVAAPLLIAVVSLVCLLRARIFGTVRHRLPWLVTGLLGLATLLPALGREALGIRMGAGVLLVLAAGATIAAGLRYSRRGPSVYVGRLADIADIVLVLATIPIACGVLGVYGYVRGLGG</sequence>
<dbReference type="RefSeq" id="WP_203917751.1">
    <property type="nucleotide sequence ID" value="NZ_BONZ01000021.1"/>
</dbReference>
<name>A0A8J3VQ81_9ACTN</name>
<dbReference type="InterPro" id="IPR006707">
    <property type="entry name" value="T7SS_EccD"/>
</dbReference>
<dbReference type="InterPro" id="IPR024962">
    <property type="entry name" value="YukD-like"/>
</dbReference>
<evidence type="ECO:0000313" key="9">
    <source>
        <dbReference type="EMBL" id="GIH14083.1"/>
    </source>
</evidence>
<feature type="transmembrane region" description="Helical" evidence="7">
    <location>
        <begin position="320"/>
        <end position="339"/>
    </location>
</feature>
<evidence type="ECO:0000256" key="2">
    <source>
        <dbReference type="ARBA" id="ARBA00006162"/>
    </source>
</evidence>
<dbReference type="Gene3D" id="3.10.20.90">
    <property type="entry name" value="Phosphatidylinositol 3-kinase Catalytic Subunit, Chain A, domain 1"/>
    <property type="match status" value="1"/>
</dbReference>
<evidence type="ECO:0000256" key="4">
    <source>
        <dbReference type="ARBA" id="ARBA00022692"/>
    </source>
</evidence>
<feature type="transmembrane region" description="Helical" evidence="7">
    <location>
        <begin position="146"/>
        <end position="167"/>
    </location>
</feature>
<evidence type="ECO:0000259" key="8">
    <source>
        <dbReference type="Pfam" id="PF19053"/>
    </source>
</evidence>
<reference evidence="9" key="1">
    <citation type="submission" date="2021-01" db="EMBL/GenBank/DDBJ databases">
        <title>Whole genome shotgun sequence of Rugosimonospora africana NBRC 104875.</title>
        <authorList>
            <person name="Komaki H."/>
            <person name="Tamura T."/>
        </authorList>
    </citation>
    <scope>NUCLEOTIDE SEQUENCE</scope>
    <source>
        <strain evidence="9">NBRC 104875</strain>
    </source>
</reference>
<keyword evidence="4 7" id="KW-0812">Transmembrane</keyword>
<feature type="domain" description="EccD-like transmembrane" evidence="8">
    <location>
        <begin position="120"/>
        <end position="459"/>
    </location>
</feature>
<accession>A0A8J3VQ81</accession>
<feature type="transmembrane region" description="Helical" evidence="7">
    <location>
        <begin position="174"/>
        <end position="197"/>
    </location>
</feature>
<protein>
    <submittedName>
        <fullName evidence="9">Type VII secretion integral membrane protein EccD</fullName>
    </submittedName>
</protein>
<keyword evidence="6 7" id="KW-0472">Membrane</keyword>
<feature type="transmembrane region" description="Helical" evidence="7">
    <location>
        <begin position="262"/>
        <end position="283"/>
    </location>
</feature>
<proteinExistence type="inferred from homology"/>
<evidence type="ECO:0000256" key="3">
    <source>
        <dbReference type="ARBA" id="ARBA00022475"/>
    </source>
</evidence>